<dbReference type="InterPro" id="IPR037523">
    <property type="entry name" value="VOC_core"/>
</dbReference>
<dbReference type="PROSITE" id="PS51819">
    <property type="entry name" value="VOC"/>
    <property type="match status" value="2"/>
</dbReference>
<sequence>MSNRQGTPIWYELMTDQPDTARAFYGAVLDWTVEKMPGGSAAEYWIASSGSKTVAGLLKTPEHAENMPNMWFVYFGVDDVDASAKQVKSLGGRVDIEPTDIPGVGRFAFCSDPQGAHFYLMRGDSDDDSTAFSTMQPGHFSWNELVTSDQKAALEFYVSLFGWEQGGAMPMGDLGDYTFINQHGAMIGAVMNAPEKGTKPYWNFALQVADIDVAKSAVEAGGGTVRSGPNELPDNSGWLFQADDPQGAKMMFSGPRKS</sequence>
<evidence type="ECO:0000313" key="2">
    <source>
        <dbReference type="EMBL" id="WDR04666.1"/>
    </source>
</evidence>
<dbReference type="InterPro" id="IPR029068">
    <property type="entry name" value="Glyas_Bleomycin-R_OHBP_Dase"/>
</dbReference>
<dbReference type="PANTHER" id="PTHR33993">
    <property type="entry name" value="GLYOXALASE-RELATED"/>
    <property type="match status" value="1"/>
</dbReference>
<dbReference type="Pfam" id="PF00903">
    <property type="entry name" value="Glyoxalase"/>
    <property type="match status" value="2"/>
</dbReference>
<dbReference type="SUPFAM" id="SSF54593">
    <property type="entry name" value="Glyoxalase/Bleomycin resistance protein/Dihydroxybiphenyl dioxygenase"/>
    <property type="match status" value="2"/>
</dbReference>
<proteinExistence type="predicted"/>
<dbReference type="InterPro" id="IPR004360">
    <property type="entry name" value="Glyas_Fos-R_dOase_dom"/>
</dbReference>
<dbReference type="RefSeq" id="WP_282210187.1">
    <property type="nucleotide sequence ID" value="NZ_CP118247.1"/>
</dbReference>
<evidence type="ECO:0000259" key="1">
    <source>
        <dbReference type="PROSITE" id="PS51819"/>
    </source>
</evidence>
<dbReference type="PANTHER" id="PTHR33993:SF14">
    <property type="entry name" value="GB|AAF24581.1"/>
    <property type="match status" value="1"/>
</dbReference>
<accession>A0ABY7YTT1</accession>
<feature type="domain" description="VOC" evidence="1">
    <location>
        <begin position="139"/>
        <end position="255"/>
    </location>
</feature>
<protein>
    <submittedName>
        <fullName evidence="2">VOC family protein</fullName>
    </submittedName>
</protein>
<dbReference type="Gene3D" id="3.10.180.10">
    <property type="entry name" value="2,3-Dihydroxybiphenyl 1,2-Dioxygenase, domain 1"/>
    <property type="match status" value="2"/>
</dbReference>
<reference evidence="2 3" key="1">
    <citation type="submission" date="2023-02" db="EMBL/GenBank/DDBJ databases">
        <title>Devosia chondri sp. nov., isolated from the phycosphere of marine algae.</title>
        <authorList>
            <person name="Kim J.M."/>
            <person name="Lee J.K."/>
            <person name="Choi B.J."/>
            <person name="Bayburt H."/>
            <person name="Jeon C.O."/>
        </authorList>
    </citation>
    <scope>NUCLEOTIDE SEQUENCE [LARGE SCALE GENOMIC DNA]</scope>
    <source>
        <strain evidence="2 3">G2-5</strain>
    </source>
</reference>
<gene>
    <name evidence="2" type="ORF">PSQ90_10040</name>
</gene>
<dbReference type="InterPro" id="IPR052164">
    <property type="entry name" value="Anthracycline_SecMetBiosynth"/>
</dbReference>
<keyword evidence="3" id="KW-1185">Reference proteome</keyword>
<dbReference type="EMBL" id="CP118247">
    <property type="protein sequence ID" value="WDR04666.1"/>
    <property type="molecule type" value="Genomic_DNA"/>
</dbReference>
<evidence type="ECO:0000313" key="3">
    <source>
        <dbReference type="Proteomes" id="UP001222118"/>
    </source>
</evidence>
<feature type="domain" description="VOC" evidence="1">
    <location>
        <begin position="7"/>
        <end position="123"/>
    </location>
</feature>
<name>A0ABY7YTT1_9HYPH</name>
<organism evidence="2 3">
    <name type="scientific">Devosia rhodophyticola</name>
    <dbReference type="NCBI Taxonomy" id="3026423"/>
    <lineage>
        <taxon>Bacteria</taxon>
        <taxon>Pseudomonadati</taxon>
        <taxon>Pseudomonadota</taxon>
        <taxon>Alphaproteobacteria</taxon>
        <taxon>Hyphomicrobiales</taxon>
        <taxon>Devosiaceae</taxon>
        <taxon>Devosia</taxon>
    </lineage>
</organism>
<dbReference type="CDD" id="cd07247">
    <property type="entry name" value="SgaA_N_like"/>
    <property type="match status" value="2"/>
</dbReference>
<dbReference type="Proteomes" id="UP001222118">
    <property type="component" value="Chromosome"/>
</dbReference>